<dbReference type="STRING" id="675120.N1PPR5"/>
<keyword evidence="5" id="KW-1185">Reference proteome</keyword>
<protein>
    <submittedName>
        <fullName evidence="4">Uncharacterized protein</fullName>
    </submittedName>
</protein>
<dbReference type="HOGENOM" id="CLU_1845052_0_0_1"/>
<dbReference type="Gene3D" id="1.25.40.20">
    <property type="entry name" value="Ankyrin repeat-containing domain"/>
    <property type="match status" value="2"/>
</dbReference>
<dbReference type="EMBL" id="KB446539">
    <property type="protein sequence ID" value="EME44370.1"/>
    <property type="molecule type" value="Genomic_DNA"/>
</dbReference>
<dbReference type="AlphaFoldDB" id="N1PPR5"/>
<dbReference type="Pfam" id="PF12796">
    <property type="entry name" value="Ank_2"/>
    <property type="match status" value="1"/>
</dbReference>
<evidence type="ECO:0000256" key="3">
    <source>
        <dbReference type="PROSITE-ProRule" id="PRU00023"/>
    </source>
</evidence>
<keyword evidence="1" id="KW-0677">Repeat</keyword>
<dbReference type="PROSITE" id="PS50088">
    <property type="entry name" value="ANK_REPEAT"/>
    <property type="match status" value="1"/>
</dbReference>
<dbReference type="eggNOG" id="KOG0504">
    <property type="taxonomic scope" value="Eukaryota"/>
</dbReference>
<evidence type="ECO:0000256" key="2">
    <source>
        <dbReference type="ARBA" id="ARBA00023043"/>
    </source>
</evidence>
<reference evidence="5" key="1">
    <citation type="journal article" date="2012" name="PLoS Genet.">
        <title>The genomes of the fungal plant pathogens Cladosporium fulvum and Dothistroma septosporum reveal adaptation to different hosts and lifestyles but also signatures of common ancestry.</title>
        <authorList>
            <person name="de Wit P.J.G.M."/>
            <person name="van der Burgt A."/>
            <person name="Oekmen B."/>
            <person name="Stergiopoulos I."/>
            <person name="Abd-Elsalam K.A."/>
            <person name="Aerts A.L."/>
            <person name="Bahkali A.H."/>
            <person name="Beenen H.G."/>
            <person name="Chettri P."/>
            <person name="Cox M.P."/>
            <person name="Datema E."/>
            <person name="de Vries R.P."/>
            <person name="Dhillon B."/>
            <person name="Ganley A.R."/>
            <person name="Griffiths S.A."/>
            <person name="Guo Y."/>
            <person name="Hamelin R.C."/>
            <person name="Henrissat B."/>
            <person name="Kabir M.S."/>
            <person name="Jashni M.K."/>
            <person name="Kema G."/>
            <person name="Klaubauf S."/>
            <person name="Lapidus A."/>
            <person name="Levasseur A."/>
            <person name="Lindquist E."/>
            <person name="Mehrabi R."/>
            <person name="Ohm R.A."/>
            <person name="Owen T.J."/>
            <person name="Salamov A."/>
            <person name="Schwelm A."/>
            <person name="Schijlen E."/>
            <person name="Sun H."/>
            <person name="van den Burg H.A."/>
            <person name="van Ham R.C.H.J."/>
            <person name="Zhang S."/>
            <person name="Goodwin S.B."/>
            <person name="Grigoriev I.V."/>
            <person name="Collemare J."/>
            <person name="Bradshaw R.E."/>
        </authorList>
    </citation>
    <scope>NUCLEOTIDE SEQUENCE [LARGE SCALE GENOMIC DNA]</scope>
    <source>
        <strain evidence="5">NZE10 / CBS 128990</strain>
    </source>
</reference>
<sequence>MSPTFVESPFGLTARHKVDLNVKNKNGATPLHEAILAARNTAASLLLSMPGIKINLQYRAGETPLYMAAARGNEVVVRLLLLHGDIDVTLRDIHGFSAIEIAKKTGHTAVFKLLTQFVDPDGKGISDNSRTLLDLAWDS</sequence>
<evidence type="ECO:0000313" key="5">
    <source>
        <dbReference type="Proteomes" id="UP000016933"/>
    </source>
</evidence>
<reference evidence="4 5" key="2">
    <citation type="journal article" date="2012" name="PLoS Pathog.">
        <title>Diverse lifestyles and strategies of plant pathogenesis encoded in the genomes of eighteen Dothideomycetes fungi.</title>
        <authorList>
            <person name="Ohm R.A."/>
            <person name="Feau N."/>
            <person name="Henrissat B."/>
            <person name="Schoch C.L."/>
            <person name="Horwitz B.A."/>
            <person name="Barry K.W."/>
            <person name="Condon B.J."/>
            <person name="Copeland A.C."/>
            <person name="Dhillon B."/>
            <person name="Glaser F."/>
            <person name="Hesse C.N."/>
            <person name="Kosti I."/>
            <person name="LaButti K."/>
            <person name="Lindquist E.A."/>
            <person name="Lucas S."/>
            <person name="Salamov A.A."/>
            <person name="Bradshaw R.E."/>
            <person name="Ciuffetti L."/>
            <person name="Hamelin R.C."/>
            <person name="Kema G.H.J."/>
            <person name="Lawrence C."/>
            <person name="Scott J.A."/>
            <person name="Spatafora J.W."/>
            <person name="Turgeon B.G."/>
            <person name="de Wit P.J.G.M."/>
            <person name="Zhong S."/>
            <person name="Goodwin S.B."/>
            <person name="Grigoriev I.V."/>
        </authorList>
    </citation>
    <scope>NUCLEOTIDE SEQUENCE [LARGE SCALE GENOMIC DNA]</scope>
    <source>
        <strain evidence="5">NZE10 / CBS 128990</strain>
    </source>
</reference>
<evidence type="ECO:0000256" key="1">
    <source>
        <dbReference type="ARBA" id="ARBA00022737"/>
    </source>
</evidence>
<dbReference type="InterPro" id="IPR002110">
    <property type="entry name" value="Ankyrin_rpt"/>
</dbReference>
<dbReference type="PROSITE" id="PS50297">
    <property type="entry name" value="ANK_REP_REGION"/>
    <property type="match status" value="1"/>
</dbReference>
<gene>
    <name evidence="4" type="ORF">DOTSEDRAFT_24425</name>
</gene>
<dbReference type="PANTHER" id="PTHR24198:SF165">
    <property type="entry name" value="ANKYRIN REPEAT-CONTAINING PROTEIN-RELATED"/>
    <property type="match status" value="1"/>
</dbReference>
<dbReference type="SUPFAM" id="SSF48403">
    <property type="entry name" value="Ankyrin repeat"/>
    <property type="match status" value="1"/>
</dbReference>
<name>N1PPR5_DOTSN</name>
<organism evidence="4 5">
    <name type="scientific">Dothistroma septosporum (strain NZE10 / CBS 128990)</name>
    <name type="common">Red band needle blight fungus</name>
    <name type="synonym">Mycosphaerella pini</name>
    <dbReference type="NCBI Taxonomy" id="675120"/>
    <lineage>
        <taxon>Eukaryota</taxon>
        <taxon>Fungi</taxon>
        <taxon>Dikarya</taxon>
        <taxon>Ascomycota</taxon>
        <taxon>Pezizomycotina</taxon>
        <taxon>Dothideomycetes</taxon>
        <taxon>Dothideomycetidae</taxon>
        <taxon>Mycosphaerellales</taxon>
        <taxon>Mycosphaerellaceae</taxon>
        <taxon>Dothistroma</taxon>
    </lineage>
</organism>
<evidence type="ECO:0000313" key="4">
    <source>
        <dbReference type="EMBL" id="EME44370.1"/>
    </source>
</evidence>
<dbReference type="InterPro" id="IPR036770">
    <property type="entry name" value="Ankyrin_rpt-contain_sf"/>
</dbReference>
<dbReference type="PANTHER" id="PTHR24198">
    <property type="entry name" value="ANKYRIN REPEAT AND PROTEIN KINASE DOMAIN-CONTAINING PROTEIN"/>
    <property type="match status" value="1"/>
</dbReference>
<dbReference type="OrthoDB" id="3640777at2759"/>
<proteinExistence type="predicted"/>
<keyword evidence="2 3" id="KW-0040">ANK repeat</keyword>
<dbReference type="Proteomes" id="UP000016933">
    <property type="component" value="Unassembled WGS sequence"/>
</dbReference>
<feature type="repeat" description="ANK" evidence="3">
    <location>
        <begin position="60"/>
        <end position="84"/>
    </location>
</feature>
<dbReference type="SMART" id="SM00248">
    <property type="entry name" value="ANK"/>
    <property type="match status" value="3"/>
</dbReference>
<accession>N1PPR5</accession>